<feature type="region of interest" description="Disordered" evidence="13">
    <location>
        <begin position="91"/>
        <end position="113"/>
    </location>
</feature>
<feature type="region of interest" description="Disordered" evidence="13">
    <location>
        <begin position="140"/>
        <end position="170"/>
    </location>
</feature>
<protein>
    <recommendedName>
        <fullName evidence="7">tRNA (guanine(26)-N(2))-dimethyltransferase</fullName>
        <ecNumber evidence="7">2.1.1.216</ecNumber>
    </recommendedName>
    <alternativeName>
        <fullName evidence="10">tRNA 2,2-dimethylguanosine-26 methyltransferase</fullName>
    </alternativeName>
    <alternativeName>
        <fullName evidence="9">tRNA(guanine-26,N(2)-N(2)) methyltransferase</fullName>
    </alternativeName>
    <alternativeName>
        <fullName evidence="11">tRNA(m(2,2)G26)dimethyltransferase</fullName>
    </alternativeName>
</protein>
<organism evidence="14 15">
    <name type="scientific">Arthroderma otae (strain ATCC MYA-4605 / CBS 113480)</name>
    <name type="common">Microsporum canis</name>
    <dbReference type="NCBI Taxonomy" id="554155"/>
    <lineage>
        <taxon>Eukaryota</taxon>
        <taxon>Fungi</taxon>
        <taxon>Dikarya</taxon>
        <taxon>Ascomycota</taxon>
        <taxon>Pezizomycotina</taxon>
        <taxon>Eurotiomycetes</taxon>
        <taxon>Eurotiomycetidae</taxon>
        <taxon>Onygenales</taxon>
        <taxon>Arthrodermataceae</taxon>
        <taxon>Microsporum</taxon>
    </lineage>
</organism>
<sequence length="828" mass="89642">MLLGRFSTGLGIGRRCFTAKPQELLYHTSWIATRNTLRVPQTPRRMASSGDSTEIGTITHPPKHGQLIKHESKLYKTIQEGLAYILVDQKDAEPAKPPPSTKNQKTTESDRPSVFYNPIQQFNRDLSVLAIRAYGEHATAVKEKKRKLKAKGRKNTAKKKGAGEGDGAGKLLENDAALTKASAGYQAGADEQETNLNKRKREEGDPDEDRVPDDAPLKKTCTGDGVGAAATTEEITPLNEPGDGAGHNATEKAALNTARKPWTPSFAILDALSASGLRALRYAKEIPFATRVVGNDLSAAAIESMKLNIQHNGLEEVVRPNKGDACAYMYTVGRAQGSANEPGGIPKFDVVDLDPYGTAAPFLDAAVQSVTDGGLLCVTCTDAGVFAGAGYPEKTFALYGGLPIRGLHSHEGGLRLILHAISTTAAKYGLAIEPMLSLSIDFYARVFVRIHKSPSEVKFTASKTMVSFNCDHGCGSWKTQRLAEKKQQVGKDGSPFYSYKLAQGPTASPNCEYCGFKTHLAGPMWAGPLHNPHFIQRILDLTAGADIQTYQTCSRIEGMLTTALEEDLDLGGSSKQPTPELEPARLVNQNRDGSLLIPRVDPALVEPYPFFFVVSNLSHVMRTSTMPEDQLRGALQHLGYRSTRSHAKPNSIRTDAPWEVIWEIMREWVRLKSPVKAGALSDGTAGAGILRRSRHTLNPVPGEGAGLKALKRDILTAVDSGKSIADVTMMLEAALYRSRVHQSIETAENNGAEDKEKGQGNNSNGATARSPSPRPDPSTLNIVFDAALGKKAMDSHRKKRLTRYQTNPRPNWGPIARAPVSSVAKDST</sequence>
<dbReference type="GeneID" id="9223058"/>
<dbReference type="EMBL" id="DS995702">
    <property type="protein sequence ID" value="EEQ29961.1"/>
    <property type="molecule type" value="Genomic_DNA"/>
</dbReference>
<dbReference type="InterPro" id="IPR029063">
    <property type="entry name" value="SAM-dependent_MTases_sf"/>
</dbReference>
<proteinExistence type="inferred from homology"/>
<accession>C5FGS6</accession>
<evidence type="ECO:0000256" key="8">
    <source>
        <dbReference type="ARBA" id="ARBA00051897"/>
    </source>
</evidence>
<evidence type="ECO:0000256" key="7">
    <source>
        <dbReference type="ARBA" id="ARBA00039099"/>
    </source>
</evidence>
<evidence type="ECO:0000256" key="4">
    <source>
        <dbReference type="ARBA" id="ARBA00022691"/>
    </source>
</evidence>
<evidence type="ECO:0000256" key="2">
    <source>
        <dbReference type="ARBA" id="ARBA00022603"/>
    </source>
</evidence>
<dbReference type="AlphaFoldDB" id="C5FGS6"/>
<dbReference type="PANTHER" id="PTHR10631">
    <property type="entry name" value="N 2 ,N 2 -DIMETHYLGUANOSINE TRNA METHYLTRANSFERASE"/>
    <property type="match status" value="1"/>
</dbReference>
<comment type="similarity">
    <text evidence="12">Belongs to the class I-like SAM-binding methyltransferase superfamily. Trm1 family.</text>
</comment>
<reference evidence="15" key="1">
    <citation type="journal article" date="2012" name="MBio">
        <title>Comparative genome analysis of Trichophyton rubrum and related dermatophytes reveals candidate genes involved in infection.</title>
        <authorList>
            <person name="Martinez D.A."/>
            <person name="Oliver B.G."/>
            <person name="Graeser Y."/>
            <person name="Goldberg J.M."/>
            <person name="Li W."/>
            <person name="Martinez-Rossi N.M."/>
            <person name="Monod M."/>
            <person name="Shelest E."/>
            <person name="Barton R.C."/>
            <person name="Birch E."/>
            <person name="Brakhage A.A."/>
            <person name="Chen Z."/>
            <person name="Gurr S.J."/>
            <person name="Heiman D."/>
            <person name="Heitman J."/>
            <person name="Kosti I."/>
            <person name="Rossi A."/>
            <person name="Saif S."/>
            <person name="Samalova M."/>
            <person name="Saunders C.W."/>
            <person name="Shea T."/>
            <person name="Summerbell R.C."/>
            <person name="Xu J."/>
            <person name="Young S."/>
            <person name="Zeng Q."/>
            <person name="Birren B.W."/>
            <person name="Cuomo C.A."/>
            <person name="White T.C."/>
        </authorList>
    </citation>
    <scope>NUCLEOTIDE SEQUENCE [LARGE SCALE GENOMIC DNA]</scope>
    <source>
        <strain evidence="15">ATCC MYA-4605 / CBS 113480</strain>
    </source>
</reference>
<feature type="compositionally biased region" description="Basic residues" evidence="13">
    <location>
        <begin position="143"/>
        <end position="160"/>
    </location>
</feature>
<feature type="region of interest" description="Disordered" evidence="13">
    <location>
        <begin position="747"/>
        <end position="828"/>
    </location>
</feature>
<dbReference type="Gene3D" id="3.40.50.150">
    <property type="entry name" value="Vaccinia Virus protein VP39"/>
    <property type="match status" value="1"/>
</dbReference>
<dbReference type="GO" id="GO:0000049">
    <property type="term" value="F:tRNA binding"/>
    <property type="evidence" value="ECO:0007669"/>
    <property type="project" value="UniProtKB-UniRule"/>
</dbReference>
<dbReference type="FunFam" id="3.30.56.70:FF:000001">
    <property type="entry name" value="tRNA (guanine(26)-N(2))-dimethyltransferase"/>
    <property type="match status" value="1"/>
</dbReference>
<evidence type="ECO:0000256" key="13">
    <source>
        <dbReference type="SAM" id="MobiDB-lite"/>
    </source>
</evidence>
<keyword evidence="3 12" id="KW-0808">Transferase</keyword>
<evidence type="ECO:0000313" key="15">
    <source>
        <dbReference type="Proteomes" id="UP000002035"/>
    </source>
</evidence>
<evidence type="ECO:0000313" key="14">
    <source>
        <dbReference type="EMBL" id="EEQ29961.1"/>
    </source>
</evidence>
<dbReference type="InterPro" id="IPR042296">
    <property type="entry name" value="tRNA_met_Trm1_C"/>
</dbReference>
<evidence type="ECO:0000256" key="10">
    <source>
        <dbReference type="ARBA" id="ARBA00082896"/>
    </source>
</evidence>
<evidence type="ECO:0000256" key="1">
    <source>
        <dbReference type="ARBA" id="ARBA00022555"/>
    </source>
</evidence>
<evidence type="ECO:0000256" key="5">
    <source>
        <dbReference type="ARBA" id="ARBA00022694"/>
    </source>
</evidence>
<keyword evidence="1 12" id="KW-0820">tRNA-binding</keyword>
<evidence type="ECO:0000256" key="6">
    <source>
        <dbReference type="ARBA" id="ARBA00022884"/>
    </source>
</evidence>
<dbReference type="GO" id="GO:0005634">
    <property type="term" value="C:nucleus"/>
    <property type="evidence" value="ECO:0007669"/>
    <property type="project" value="TreeGrafter"/>
</dbReference>
<dbReference type="PROSITE" id="PS51626">
    <property type="entry name" value="SAM_MT_TRM1"/>
    <property type="match status" value="1"/>
</dbReference>
<gene>
    <name evidence="14" type="ORF">MCYG_02780</name>
</gene>
<dbReference type="PANTHER" id="PTHR10631:SF3">
    <property type="entry name" value="TRNA (GUANINE(26)-N(2))-DIMETHYLTRANSFERASE"/>
    <property type="match status" value="1"/>
</dbReference>
<feature type="region of interest" description="Disordered" evidence="13">
    <location>
        <begin position="40"/>
        <end position="63"/>
    </location>
</feature>
<name>C5FGS6_ARTOC</name>
<evidence type="ECO:0000256" key="3">
    <source>
        <dbReference type="ARBA" id="ARBA00022679"/>
    </source>
</evidence>
<dbReference type="OMA" id="IADVTMM"/>
<dbReference type="CDD" id="cd02440">
    <property type="entry name" value="AdoMet_MTases"/>
    <property type="match status" value="1"/>
</dbReference>
<dbReference type="InterPro" id="IPR002905">
    <property type="entry name" value="Trm1"/>
</dbReference>
<dbReference type="FunFam" id="3.40.50.150:FF:000051">
    <property type="entry name" value="tRNA (guanine(26)-N(2))-dimethyltransferase"/>
    <property type="match status" value="1"/>
</dbReference>
<dbReference type="GO" id="GO:0002940">
    <property type="term" value="P:tRNA N2-guanine methylation"/>
    <property type="evidence" value="ECO:0007669"/>
    <property type="project" value="TreeGrafter"/>
</dbReference>
<comment type="catalytic activity">
    <reaction evidence="8">
        <text>guanosine(26) in tRNA + 2 S-adenosyl-L-methionine = N(2)-dimethylguanosine(26) in tRNA + 2 S-adenosyl-L-homocysteine + 2 H(+)</text>
        <dbReference type="Rhea" id="RHEA:43140"/>
        <dbReference type="Rhea" id="RHEA-COMP:10359"/>
        <dbReference type="Rhea" id="RHEA-COMP:10360"/>
        <dbReference type="ChEBI" id="CHEBI:15378"/>
        <dbReference type="ChEBI" id="CHEBI:57856"/>
        <dbReference type="ChEBI" id="CHEBI:59789"/>
        <dbReference type="ChEBI" id="CHEBI:74269"/>
        <dbReference type="ChEBI" id="CHEBI:74513"/>
        <dbReference type="EC" id="2.1.1.216"/>
    </reaction>
</comment>
<dbReference type="GO" id="GO:0160104">
    <property type="term" value="F:tRNA (guanine(26)-N2)-dimethyltransferase activity"/>
    <property type="evidence" value="ECO:0007669"/>
    <property type="project" value="UniProtKB-EC"/>
</dbReference>
<keyword evidence="4 12" id="KW-0949">S-adenosyl-L-methionine</keyword>
<keyword evidence="15" id="KW-1185">Reference proteome</keyword>
<dbReference type="Gene3D" id="3.30.56.70">
    <property type="entry name" value="N2,N2-dimethylguanosine tRNA methyltransferase, C-terminal domain"/>
    <property type="match status" value="1"/>
</dbReference>
<dbReference type="eggNOG" id="KOG1253">
    <property type="taxonomic scope" value="Eukaryota"/>
</dbReference>
<dbReference type="Pfam" id="PF02005">
    <property type="entry name" value="TRM"/>
    <property type="match status" value="2"/>
</dbReference>
<keyword evidence="2 12" id="KW-0489">Methyltransferase</keyword>
<dbReference type="SUPFAM" id="SSF53335">
    <property type="entry name" value="S-adenosyl-L-methionine-dependent methyltransferases"/>
    <property type="match status" value="1"/>
</dbReference>
<evidence type="ECO:0000256" key="11">
    <source>
        <dbReference type="ARBA" id="ARBA00083299"/>
    </source>
</evidence>
<evidence type="ECO:0000256" key="12">
    <source>
        <dbReference type="PROSITE-ProRule" id="PRU00958"/>
    </source>
</evidence>
<evidence type="ECO:0000256" key="9">
    <source>
        <dbReference type="ARBA" id="ARBA00077143"/>
    </source>
</evidence>
<feature type="region of interest" description="Disordered" evidence="13">
    <location>
        <begin position="183"/>
        <end position="249"/>
    </location>
</feature>
<dbReference type="NCBIfam" id="TIGR00308">
    <property type="entry name" value="TRM1"/>
    <property type="match status" value="1"/>
</dbReference>
<dbReference type="Proteomes" id="UP000002035">
    <property type="component" value="Unassembled WGS sequence"/>
</dbReference>
<dbReference type="EC" id="2.1.1.216" evidence="7"/>
<dbReference type="OrthoDB" id="6349953at2759"/>
<keyword evidence="6 12" id="KW-0694">RNA-binding</keyword>
<feature type="compositionally biased region" description="Polar residues" evidence="13">
    <location>
        <begin position="759"/>
        <end position="770"/>
    </location>
</feature>
<keyword evidence="5 12" id="KW-0819">tRNA processing</keyword>
<dbReference type="RefSeq" id="XP_002849846.1">
    <property type="nucleotide sequence ID" value="XM_002849800.1"/>
</dbReference>
<dbReference type="VEuPathDB" id="FungiDB:MCYG_02780"/>
<dbReference type="STRING" id="554155.C5FGS6"/>
<dbReference type="HOGENOM" id="CLU_010862_2_0_1"/>